<keyword evidence="3 5" id="KW-1133">Transmembrane helix</keyword>
<keyword evidence="4 5" id="KW-0472">Membrane</keyword>
<evidence type="ECO:0000256" key="3">
    <source>
        <dbReference type="ARBA" id="ARBA00022989"/>
    </source>
</evidence>
<organism evidence="7 8">
    <name type="scientific">Bifidobacterium xylocopae</name>
    <dbReference type="NCBI Taxonomy" id="2493119"/>
    <lineage>
        <taxon>Bacteria</taxon>
        <taxon>Bacillati</taxon>
        <taxon>Actinomycetota</taxon>
        <taxon>Actinomycetes</taxon>
        <taxon>Bifidobacteriales</taxon>
        <taxon>Bifidobacteriaceae</taxon>
        <taxon>Bifidobacterium</taxon>
    </lineage>
</organism>
<feature type="transmembrane region" description="Helical" evidence="5">
    <location>
        <begin position="413"/>
        <end position="435"/>
    </location>
</feature>
<dbReference type="AlphaFoldDB" id="A0A366KGB3"/>
<evidence type="ECO:0000256" key="1">
    <source>
        <dbReference type="ARBA" id="ARBA00004141"/>
    </source>
</evidence>
<dbReference type="Pfam" id="PF12698">
    <property type="entry name" value="ABC2_membrane_3"/>
    <property type="match status" value="1"/>
</dbReference>
<feature type="transmembrane region" description="Helical" evidence="5">
    <location>
        <begin position="321"/>
        <end position="341"/>
    </location>
</feature>
<feature type="transmembrane region" description="Helical" evidence="5">
    <location>
        <begin position="16"/>
        <end position="35"/>
    </location>
</feature>
<evidence type="ECO:0000256" key="5">
    <source>
        <dbReference type="SAM" id="Phobius"/>
    </source>
</evidence>
<evidence type="ECO:0000256" key="2">
    <source>
        <dbReference type="ARBA" id="ARBA00022692"/>
    </source>
</evidence>
<comment type="caution">
    <text evidence="7">The sequence shown here is derived from an EMBL/GenBank/DDBJ whole genome shotgun (WGS) entry which is preliminary data.</text>
</comment>
<evidence type="ECO:0000256" key="4">
    <source>
        <dbReference type="ARBA" id="ARBA00023136"/>
    </source>
</evidence>
<keyword evidence="8" id="KW-1185">Reference proteome</keyword>
<comment type="subcellular location">
    <subcellularLocation>
        <location evidence="1">Membrane</location>
        <topology evidence="1">Multi-pass membrane protein</topology>
    </subcellularLocation>
</comment>
<feature type="transmembrane region" description="Helical" evidence="5">
    <location>
        <begin position="280"/>
        <end position="300"/>
    </location>
</feature>
<protein>
    <recommendedName>
        <fullName evidence="6">ABC-2 type transporter transmembrane domain-containing protein</fullName>
    </recommendedName>
</protein>
<name>A0A366KGB3_9BIFI</name>
<evidence type="ECO:0000259" key="6">
    <source>
        <dbReference type="Pfam" id="PF12698"/>
    </source>
</evidence>
<dbReference type="GO" id="GO:0016020">
    <property type="term" value="C:membrane"/>
    <property type="evidence" value="ECO:0007669"/>
    <property type="project" value="UniProtKB-SubCell"/>
</dbReference>
<proteinExistence type="predicted"/>
<dbReference type="OrthoDB" id="3190494at2"/>
<keyword evidence="2 5" id="KW-0812">Transmembrane</keyword>
<feature type="domain" description="ABC-2 type transporter transmembrane" evidence="6">
    <location>
        <begin position="19"/>
        <end position="433"/>
    </location>
</feature>
<dbReference type="RefSeq" id="WP_113852828.1">
    <property type="nucleotide sequence ID" value="NZ_PDCH01000002.1"/>
</dbReference>
<feature type="transmembrane region" description="Helical" evidence="5">
    <location>
        <begin position="230"/>
        <end position="256"/>
    </location>
</feature>
<accession>A0A366KGB3</accession>
<dbReference type="GO" id="GO:0140359">
    <property type="term" value="F:ABC-type transporter activity"/>
    <property type="evidence" value="ECO:0007669"/>
    <property type="project" value="InterPro"/>
</dbReference>
<dbReference type="InterPro" id="IPR013525">
    <property type="entry name" value="ABC2_TM"/>
</dbReference>
<feature type="transmembrane region" description="Helical" evidence="5">
    <location>
        <begin position="347"/>
        <end position="372"/>
    </location>
</feature>
<sequence length="457" mass="48175">MSTCKTALRIIWAHKFYFLVYLVGMSAIMIIAGSANMQSAVQAESSSSVGRFEPAQANIAVINRDRGSQAGRELGQGLEKYLQKSSALVSVDDNPRALQDANISGKSDLLIIIPAGYGQQFIGNLNETIQHTRTATLPKVETTASFNSSRGSLAQLQVDAYFDAVRTASLTGLTAGGPSRQPPDTAAATVGPATLKRAAAYAVSHYDSNQPGIKVHANPKRKDRQLGSGFAVTLGLASYPLTMALTVCVAVLFAAFNSPDRHRRILTSPLPTSSLNRQELLAGLILALISWAYYVAVIAASMQSVGAPLASFGWGRVSLGFAAMLLFTCTAAAFGFMLAQFNPTPSVINTIGIIFGLVIMFTSGASGAGALPPAMRIIGKLTPGWWYNSAVTAIMGVPSPGQSLPARPDRVNSWLPSLVLLVLFALAYVCIGLAVSRLTRTRSSLVSATSSDPTMVG</sequence>
<evidence type="ECO:0000313" key="8">
    <source>
        <dbReference type="Proteomes" id="UP000252345"/>
    </source>
</evidence>
<dbReference type="Gene3D" id="3.40.1710.10">
    <property type="entry name" value="abc type-2 transporter like domain"/>
    <property type="match status" value="1"/>
</dbReference>
<gene>
    <name evidence="7" type="ORF">CRD59_01395</name>
</gene>
<evidence type="ECO:0000313" key="7">
    <source>
        <dbReference type="EMBL" id="RBP99731.1"/>
    </source>
</evidence>
<dbReference type="Proteomes" id="UP000252345">
    <property type="component" value="Unassembled WGS sequence"/>
</dbReference>
<reference evidence="7 8" key="1">
    <citation type="submission" date="2017-10" db="EMBL/GenBank/DDBJ databases">
        <title>Bifidobacterium xylocopum sp. nov. and Bifidobacterium aemilianum sp. nov., from the carpenter bee (Xylocopa violacea) digestive tract.</title>
        <authorList>
            <person name="Alberoni D."/>
            <person name="Baffoni L."/>
            <person name="Di Gioia D."/>
            <person name="Gaggia F."/>
            <person name="Biavati B."/>
        </authorList>
    </citation>
    <scope>NUCLEOTIDE SEQUENCE [LARGE SCALE GENOMIC DNA]</scope>
    <source>
        <strain evidence="7 8">XV2</strain>
    </source>
</reference>
<dbReference type="EMBL" id="PDCH01000002">
    <property type="protein sequence ID" value="RBP99731.1"/>
    <property type="molecule type" value="Genomic_DNA"/>
</dbReference>